<organism evidence="1 2">
    <name type="scientific">Araneus ventricosus</name>
    <name type="common">Orbweaver spider</name>
    <name type="synonym">Epeira ventricosa</name>
    <dbReference type="NCBI Taxonomy" id="182803"/>
    <lineage>
        <taxon>Eukaryota</taxon>
        <taxon>Metazoa</taxon>
        <taxon>Ecdysozoa</taxon>
        <taxon>Arthropoda</taxon>
        <taxon>Chelicerata</taxon>
        <taxon>Arachnida</taxon>
        <taxon>Araneae</taxon>
        <taxon>Araneomorphae</taxon>
        <taxon>Entelegynae</taxon>
        <taxon>Araneoidea</taxon>
        <taxon>Araneidae</taxon>
        <taxon>Araneus</taxon>
    </lineage>
</organism>
<evidence type="ECO:0000313" key="1">
    <source>
        <dbReference type="EMBL" id="GBM11872.1"/>
    </source>
</evidence>
<name>A0A4Y2D518_ARAVE</name>
<accession>A0A4Y2D518</accession>
<reference evidence="1 2" key="1">
    <citation type="journal article" date="2019" name="Sci. Rep.">
        <title>Orb-weaving spider Araneus ventricosus genome elucidates the spidroin gene catalogue.</title>
        <authorList>
            <person name="Kono N."/>
            <person name="Nakamura H."/>
            <person name="Ohtoshi R."/>
            <person name="Moran D.A.P."/>
            <person name="Shinohara A."/>
            <person name="Yoshida Y."/>
            <person name="Fujiwara M."/>
            <person name="Mori M."/>
            <person name="Tomita M."/>
            <person name="Arakawa K."/>
        </authorList>
    </citation>
    <scope>NUCLEOTIDE SEQUENCE [LARGE SCALE GENOMIC DNA]</scope>
</reference>
<gene>
    <name evidence="1" type="ORF">AVEN_26786_1</name>
</gene>
<proteinExistence type="predicted"/>
<dbReference type="Proteomes" id="UP000499080">
    <property type="component" value="Unassembled WGS sequence"/>
</dbReference>
<protein>
    <submittedName>
        <fullName evidence="1">Uncharacterized protein</fullName>
    </submittedName>
</protein>
<dbReference type="EMBL" id="BGPR01000305">
    <property type="protein sequence ID" value="GBM11872.1"/>
    <property type="molecule type" value="Genomic_DNA"/>
</dbReference>
<keyword evidence="2" id="KW-1185">Reference proteome</keyword>
<dbReference type="AlphaFoldDB" id="A0A4Y2D518"/>
<sequence length="77" mass="8879">MKGEEKEWSISVSFRCTVILRGKRQMRKNIGFRFDTGCFKQGVVLPLVVGMQRIVVAEESLESFDRCSYIKGQRFDG</sequence>
<evidence type="ECO:0000313" key="2">
    <source>
        <dbReference type="Proteomes" id="UP000499080"/>
    </source>
</evidence>
<comment type="caution">
    <text evidence="1">The sequence shown here is derived from an EMBL/GenBank/DDBJ whole genome shotgun (WGS) entry which is preliminary data.</text>
</comment>